<feature type="domain" description="BTB" evidence="2">
    <location>
        <begin position="307"/>
        <end position="378"/>
    </location>
</feature>
<dbReference type="Gene3D" id="3.30.710.10">
    <property type="entry name" value="Potassium Channel Kv1.1, Chain A"/>
    <property type="match status" value="1"/>
</dbReference>
<dbReference type="InterPro" id="IPR000210">
    <property type="entry name" value="BTB/POZ_dom"/>
</dbReference>
<reference evidence="3 4" key="1">
    <citation type="submission" date="2018-11" db="EMBL/GenBank/DDBJ databases">
        <title>Genome assembly of Steccherinum ochraceum LE-BIN_3174, the white-rot fungus of the Steccherinaceae family (The Residual Polyporoid clade, Polyporales, Basidiomycota).</title>
        <authorList>
            <person name="Fedorova T.V."/>
            <person name="Glazunova O.A."/>
            <person name="Landesman E.O."/>
            <person name="Moiseenko K.V."/>
            <person name="Psurtseva N.V."/>
            <person name="Savinova O.S."/>
            <person name="Shakhova N.V."/>
            <person name="Tyazhelova T.V."/>
            <person name="Vasina D.V."/>
        </authorList>
    </citation>
    <scope>NUCLEOTIDE SEQUENCE [LARGE SCALE GENOMIC DNA]</scope>
    <source>
        <strain evidence="3 4">LE-BIN_3174</strain>
    </source>
</reference>
<dbReference type="Pfam" id="PF00651">
    <property type="entry name" value="BTB"/>
    <property type="match status" value="1"/>
</dbReference>
<dbReference type="Proteomes" id="UP000292702">
    <property type="component" value="Unassembled WGS sequence"/>
</dbReference>
<protein>
    <recommendedName>
        <fullName evidence="2">BTB domain-containing protein</fullName>
    </recommendedName>
</protein>
<evidence type="ECO:0000313" key="3">
    <source>
        <dbReference type="EMBL" id="TCD62586.1"/>
    </source>
</evidence>
<dbReference type="EMBL" id="RWJN01000359">
    <property type="protein sequence ID" value="TCD62586.1"/>
    <property type="molecule type" value="Genomic_DNA"/>
</dbReference>
<organism evidence="3 4">
    <name type="scientific">Steccherinum ochraceum</name>
    <dbReference type="NCBI Taxonomy" id="92696"/>
    <lineage>
        <taxon>Eukaryota</taxon>
        <taxon>Fungi</taxon>
        <taxon>Dikarya</taxon>
        <taxon>Basidiomycota</taxon>
        <taxon>Agaricomycotina</taxon>
        <taxon>Agaricomycetes</taxon>
        <taxon>Polyporales</taxon>
        <taxon>Steccherinaceae</taxon>
        <taxon>Steccherinum</taxon>
    </lineage>
</organism>
<dbReference type="OrthoDB" id="2756882at2759"/>
<evidence type="ECO:0000313" key="4">
    <source>
        <dbReference type="Proteomes" id="UP000292702"/>
    </source>
</evidence>
<dbReference type="InterPro" id="IPR011333">
    <property type="entry name" value="SKP1/BTB/POZ_sf"/>
</dbReference>
<name>A0A4R0R7V4_9APHY</name>
<dbReference type="SUPFAM" id="SSF54695">
    <property type="entry name" value="POZ domain"/>
    <property type="match status" value="1"/>
</dbReference>
<keyword evidence="4" id="KW-1185">Reference proteome</keyword>
<dbReference type="PROSITE" id="PS50097">
    <property type="entry name" value="BTB"/>
    <property type="match status" value="1"/>
</dbReference>
<proteinExistence type="predicted"/>
<dbReference type="AlphaFoldDB" id="A0A4R0R7V4"/>
<accession>A0A4R0R7V4</accession>
<dbReference type="CDD" id="cd18186">
    <property type="entry name" value="BTB_POZ_ZBTB_KLHL-like"/>
    <property type="match status" value="1"/>
</dbReference>
<evidence type="ECO:0000259" key="2">
    <source>
        <dbReference type="PROSITE" id="PS50097"/>
    </source>
</evidence>
<comment type="caution">
    <text evidence="3">The sequence shown here is derived from an EMBL/GenBank/DDBJ whole genome shotgun (WGS) entry which is preliminary data.</text>
</comment>
<feature type="compositionally biased region" description="Low complexity" evidence="1">
    <location>
        <begin position="26"/>
        <end position="75"/>
    </location>
</feature>
<gene>
    <name evidence="3" type="ORF">EIP91_006660</name>
</gene>
<feature type="region of interest" description="Disordered" evidence="1">
    <location>
        <begin position="26"/>
        <end position="83"/>
    </location>
</feature>
<evidence type="ECO:0000256" key="1">
    <source>
        <dbReference type="SAM" id="MobiDB-lite"/>
    </source>
</evidence>
<sequence>MSSAQVPADTQLSPLLSTSASLSTSISSSASISPSTSPSPPTSASTSASPCTSSSSSTGTSLLSSISPSTSPSPSKSVITKASAPAPFDTQTVGSVALRSSEGTDFFVPSTILTFDSPILKALLAQDKEGEPLKVTDDGFPIILVPELTDDAMLIFLHLVCPIAEREFDTLGDILSVLKAGKRLSLSIVKQRANASLESRLASECLRVYATGCSMGMEDEAKAAADHMLKTQIFGNPFSKDMGSDRMVAGVYHRLIYYLYKGGAVSPGYTFVRPLVAQPQRRSITNSDLTERWASHLDSTVLEQHPTDLLVYSSSDPKPTFWAHAAILSIFSPVLSTKISKRSEGETSLPTVISLPESAEVVHAILEFAYGAAVAFLYDLFTGDRTGIPLMIKVAQAAIKYAAPTLIATTKKVLQYLQASTPLDAYFMAVQCGWKAEARKAALAISDSDGPEYPYVACMEDIPSKSYFNLLKFRAEVRVKVKEVVKRLCPELLMSIDAMPKEPFLNVPFPFYFAFHFGSRSSQLAIAGSPEGVVNSAPTALDGKPKRKFFGIAVPADLSQEKMHELETAVSNAVGEVTLDL</sequence>